<sequence>MNELLRFATEDGGEIVVQIDDEEPGFQRASRVTDGVATATETFEGALRSVSHAASSALRVFREGALHPDEIEIEFGIRLNAEAGAVIAKTSVEGHLSVKLHWSRNPAAPAGGAQ</sequence>
<comment type="caution">
    <text evidence="2">The sequence shown here is derived from an EMBL/GenBank/DDBJ whole genome shotgun (WGS) entry which is preliminary data.</text>
</comment>
<evidence type="ECO:0000313" key="3">
    <source>
        <dbReference type="Proteomes" id="UP000660339"/>
    </source>
</evidence>
<reference evidence="2" key="1">
    <citation type="submission" date="2021-01" db="EMBL/GenBank/DDBJ databases">
        <title>Whole genome shotgun sequence of Catellatospora methionotrophica NBRC 14553.</title>
        <authorList>
            <person name="Komaki H."/>
            <person name="Tamura T."/>
        </authorList>
    </citation>
    <scope>NUCLEOTIDE SEQUENCE</scope>
    <source>
        <strain evidence="2">NBRC 14553</strain>
    </source>
</reference>
<evidence type="ECO:0000259" key="1">
    <source>
        <dbReference type="Pfam" id="PF19493"/>
    </source>
</evidence>
<organism evidence="2 3">
    <name type="scientific">Catellatospora methionotrophica</name>
    <dbReference type="NCBI Taxonomy" id="121620"/>
    <lineage>
        <taxon>Bacteria</taxon>
        <taxon>Bacillati</taxon>
        <taxon>Actinomycetota</taxon>
        <taxon>Actinomycetes</taxon>
        <taxon>Micromonosporales</taxon>
        <taxon>Micromonosporaceae</taxon>
        <taxon>Catellatospora</taxon>
    </lineage>
</organism>
<dbReference type="RefSeq" id="WP_166379224.1">
    <property type="nucleotide sequence ID" value="NZ_BAAATT010000005.1"/>
</dbReference>
<dbReference type="Pfam" id="PF19493">
    <property type="entry name" value="Trypco1"/>
    <property type="match status" value="1"/>
</dbReference>
<dbReference type="AlphaFoldDB" id="A0A8J3LCX7"/>
<dbReference type="NCBIfam" id="NF041216">
    <property type="entry name" value="CU044_2847_fam"/>
    <property type="match status" value="1"/>
</dbReference>
<name>A0A8J3LCX7_9ACTN</name>
<evidence type="ECO:0000313" key="2">
    <source>
        <dbReference type="EMBL" id="GIG16807.1"/>
    </source>
</evidence>
<keyword evidence="3" id="KW-1185">Reference proteome</keyword>
<gene>
    <name evidence="2" type="ORF">Cme02nite_51390</name>
</gene>
<proteinExistence type="predicted"/>
<dbReference type="Proteomes" id="UP000660339">
    <property type="component" value="Unassembled WGS sequence"/>
</dbReference>
<feature type="domain" description="Trypsin-co-occurring" evidence="1">
    <location>
        <begin position="8"/>
        <end position="104"/>
    </location>
</feature>
<protein>
    <recommendedName>
        <fullName evidence="1">Trypsin-co-occurring domain-containing protein</fullName>
    </recommendedName>
</protein>
<accession>A0A8J3LCX7</accession>
<dbReference type="EMBL" id="BONJ01000028">
    <property type="protein sequence ID" value="GIG16807.1"/>
    <property type="molecule type" value="Genomic_DNA"/>
</dbReference>
<dbReference type="InterPro" id="IPR045794">
    <property type="entry name" value="Trypco1"/>
</dbReference>